<keyword evidence="8 13" id="KW-0378">Hydrolase</keyword>
<evidence type="ECO:0000256" key="6">
    <source>
        <dbReference type="ARBA" id="ARBA00022619"/>
    </source>
</evidence>
<dbReference type="FunFam" id="3.40.140.10:FF:000025">
    <property type="entry name" value="Riboflavin biosynthesis protein RibD"/>
    <property type="match status" value="1"/>
</dbReference>
<feature type="active site" description="Proton donor" evidence="14">
    <location>
        <position position="54"/>
    </location>
</feature>
<dbReference type="PROSITE" id="PS51747">
    <property type="entry name" value="CYT_DCMP_DEAMINASES_2"/>
    <property type="match status" value="1"/>
</dbReference>
<evidence type="ECO:0000256" key="3">
    <source>
        <dbReference type="ARBA" id="ARBA00004910"/>
    </source>
</evidence>
<dbReference type="Pfam" id="PF01872">
    <property type="entry name" value="RibD_C"/>
    <property type="match status" value="1"/>
</dbReference>
<feature type="binding site" evidence="15">
    <location>
        <position position="170"/>
    </location>
    <ligand>
        <name>substrate</name>
    </ligand>
</feature>
<feature type="binding site" evidence="16">
    <location>
        <position position="77"/>
    </location>
    <ligand>
        <name>Zn(2+)</name>
        <dbReference type="ChEBI" id="CHEBI:29105"/>
        <note>catalytic</note>
    </ligand>
</feature>
<evidence type="ECO:0000256" key="7">
    <source>
        <dbReference type="ARBA" id="ARBA00022723"/>
    </source>
</evidence>
<gene>
    <name evidence="18" type="primary">ribD</name>
    <name evidence="18" type="ORF">IDSA_02460</name>
</gene>
<dbReference type="SUPFAM" id="SSF53597">
    <property type="entry name" value="Dihydrofolate reductase-like"/>
    <property type="match status" value="1"/>
</dbReference>
<dbReference type="InterPro" id="IPR002125">
    <property type="entry name" value="CMP_dCMP_dom"/>
</dbReference>
<dbReference type="EC" id="3.5.4.26" evidence="13"/>
<dbReference type="GO" id="GO:0050661">
    <property type="term" value="F:NADP binding"/>
    <property type="evidence" value="ECO:0007669"/>
    <property type="project" value="InterPro"/>
</dbReference>
<feature type="binding site" evidence="15">
    <location>
        <position position="186"/>
    </location>
    <ligand>
        <name>substrate</name>
    </ligand>
</feature>
<keyword evidence="10 13" id="KW-0521">NADP</keyword>
<keyword evidence="9 13" id="KW-0862">Zinc</keyword>
<keyword evidence="7 13" id="KW-0479">Metal-binding</keyword>
<evidence type="ECO:0000256" key="13">
    <source>
        <dbReference type="PIRNR" id="PIRNR006769"/>
    </source>
</evidence>
<dbReference type="SUPFAM" id="SSF53927">
    <property type="entry name" value="Cytidine deaminase-like"/>
    <property type="match status" value="1"/>
</dbReference>
<feature type="binding site" evidence="16">
    <location>
        <position position="52"/>
    </location>
    <ligand>
        <name>Zn(2+)</name>
        <dbReference type="ChEBI" id="CHEBI:29105"/>
        <note>catalytic</note>
    </ligand>
</feature>
<dbReference type="PROSITE" id="PS00903">
    <property type="entry name" value="CYT_DCMP_DEAMINASES_1"/>
    <property type="match status" value="1"/>
</dbReference>
<dbReference type="InterPro" id="IPR004794">
    <property type="entry name" value="Eubact_RibD"/>
</dbReference>
<dbReference type="STRING" id="435908.IDSA_02460"/>
<feature type="binding site" evidence="15">
    <location>
        <position position="206"/>
    </location>
    <ligand>
        <name>substrate</name>
    </ligand>
</feature>
<dbReference type="NCBIfam" id="TIGR00326">
    <property type="entry name" value="eubact_ribD"/>
    <property type="match status" value="1"/>
</dbReference>
<dbReference type="PANTHER" id="PTHR38011">
    <property type="entry name" value="DIHYDROFOLATE REDUCTASE FAMILY PROTEIN (AFU_ORTHOLOGUE AFUA_8G06820)"/>
    <property type="match status" value="1"/>
</dbReference>
<name>A0A094JG93_9GAMM</name>
<evidence type="ECO:0000256" key="9">
    <source>
        <dbReference type="ARBA" id="ARBA00022833"/>
    </source>
</evidence>
<evidence type="ECO:0000256" key="1">
    <source>
        <dbReference type="ARBA" id="ARBA00002151"/>
    </source>
</evidence>
<dbReference type="PIRSF" id="PIRSF006769">
    <property type="entry name" value="RibD"/>
    <property type="match status" value="1"/>
</dbReference>
<comment type="pathway">
    <text evidence="2 13">Cofactor biosynthesis; riboflavin biosynthesis; 5-amino-6-(D-ribitylamino)uracil from GTP: step 2/4.</text>
</comment>
<dbReference type="CDD" id="cd01284">
    <property type="entry name" value="Riboflavin_deaminase-reductase"/>
    <property type="match status" value="1"/>
</dbReference>
<evidence type="ECO:0000256" key="10">
    <source>
        <dbReference type="ARBA" id="ARBA00022857"/>
    </source>
</evidence>
<evidence type="ECO:0000313" key="19">
    <source>
        <dbReference type="Proteomes" id="UP000054363"/>
    </source>
</evidence>
<feature type="binding site" evidence="15">
    <location>
        <position position="294"/>
    </location>
    <ligand>
        <name>substrate</name>
    </ligand>
</feature>
<dbReference type="eggNOG" id="COG0117">
    <property type="taxonomic scope" value="Bacteria"/>
</dbReference>
<feature type="binding site" evidence="15">
    <location>
        <position position="198"/>
    </location>
    <ligand>
        <name>NADP(+)</name>
        <dbReference type="ChEBI" id="CHEBI:58349"/>
    </ligand>
</feature>
<comment type="function">
    <text evidence="1 13">Converts 2,5-diamino-6-(ribosylamino)-4(3h)-pyrimidinone 5'-phosphate into 5-amino-6-(ribosylamino)-2,4(1h,3h)-pyrimidinedione 5'-phosphate.</text>
</comment>
<dbReference type="InterPro" id="IPR002734">
    <property type="entry name" value="RibDG_C"/>
</dbReference>
<evidence type="ECO:0000256" key="5">
    <source>
        <dbReference type="ARBA" id="ARBA00007417"/>
    </source>
</evidence>
<dbReference type="eggNOG" id="COG1985">
    <property type="taxonomic scope" value="Bacteria"/>
</dbReference>
<dbReference type="PANTHER" id="PTHR38011:SF7">
    <property type="entry name" value="2,5-DIAMINO-6-RIBOSYLAMINO-4(3H)-PYRIMIDINONE 5'-PHOSPHATE REDUCTASE"/>
    <property type="match status" value="1"/>
</dbReference>
<dbReference type="InterPro" id="IPR011549">
    <property type="entry name" value="RibD_C"/>
</dbReference>
<comment type="catalytic activity">
    <reaction evidence="13">
        <text>2,5-diamino-6-hydroxy-4-(5-phosphoribosylamino)-pyrimidine + H2O + H(+) = 5-amino-6-(5-phospho-D-ribosylamino)uracil + NH4(+)</text>
        <dbReference type="Rhea" id="RHEA:21868"/>
        <dbReference type="ChEBI" id="CHEBI:15377"/>
        <dbReference type="ChEBI" id="CHEBI:15378"/>
        <dbReference type="ChEBI" id="CHEBI:28938"/>
        <dbReference type="ChEBI" id="CHEBI:58453"/>
        <dbReference type="ChEBI" id="CHEBI:58614"/>
        <dbReference type="EC" id="3.5.4.26"/>
    </reaction>
</comment>
<comment type="catalytic activity">
    <reaction evidence="13">
        <text>5-amino-6-(5-phospho-D-ribitylamino)uracil + NADP(+) = 5-amino-6-(5-phospho-D-ribosylamino)uracil + NADPH + H(+)</text>
        <dbReference type="Rhea" id="RHEA:17845"/>
        <dbReference type="ChEBI" id="CHEBI:15378"/>
        <dbReference type="ChEBI" id="CHEBI:57783"/>
        <dbReference type="ChEBI" id="CHEBI:58349"/>
        <dbReference type="ChEBI" id="CHEBI:58421"/>
        <dbReference type="ChEBI" id="CHEBI:58453"/>
        <dbReference type="EC" id="1.1.1.193"/>
    </reaction>
</comment>
<comment type="pathway">
    <text evidence="3 13">Cofactor biosynthesis; riboflavin biosynthesis; 5-amino-6-(D-ribitylamino)uracil from GTP: step 3/4.</text>
</comment>
<feature type="binding site" evidence="15">
    <location>
        <position position="209"/>
    </location>
    <ligand>
        <name>substrate</name>
    </ligand>
</feature>
<reference evidence="18 19" key="1">
    <citation type="submission" date="2014-06" db="EMBL/GenBank/DDBJ databases">
        <title>The draft genome sequence of Idiomarina salinarum ISL-52.</title>
        <authorList>
            <person name="Du J."/>
            <person name="Shao Z."/>
        </authorList>
    </citation>
    <scope>NUCLEOTIDE SEQUENCE [LARGE SCALE GENOMIC DNA]</scope>
    <source>
        <strain evidence="18 19">ISL-52</strain>
    </source>
</reference>
<keyword evidence="11 13" id="KW-0560">Oxidoreductase</keyword>
<keyword evidence="19" id="KW-1185">Reference proteome</keyword>
<evidence type="ECO:0000256" key="16">
    <source>
        <dbReference type="PIRSR" id="PIRSR006769-3"/>
    </source>
</evidence>
<feature type="binding site" evidence="15">
    <location>
        <position position="202"/>
    </location>
    <ligand>
        <name>NADP(+)</name>
        <dbReference type="ChEBI" id="CHEBI:58349"/>
    </ligand>
</feature>
<dbReference type="OrthoDB" id="9800865at2"/>
<dbReference type="InterPro" id="IPR016193">
    <property type="entry name" value="Cytidine_deaminase-like"/>
</dbReference>
<protein>
    <recommendedName>
        <fullName evidence="13">Riboflavin biosynthesis protein RibD</fullName>
    </recommendedName>
    <domain>
        <recommendedName>
            <fullName evidence="13">Diaminohydroxyphosphoribosylaminopyrimidine deaminase</fullName>
            <shortName evidence="13">DRAP deaminase</shortName>
            <ecNumber evidence="13">3.5.4.26</ecNumber>
        </recommendedName>
        <alternativeName>
            <fullName evidence="13">Riboflavin-specific deaminase</fullName>
        </alternativeName>
    </domain>
    <domain>
        <recommendedName>
            <fullName evidence="13">5-amino-6-(5-phosphoribosylamino)uracil reductase</fullName>
            <ecNumber evidence="13">1.1.1.193</ecNumber>
        </recommendedName>
        <alternativeName>
            <fullName evidence="13">HTP reductase</fullName>
        </alternativeName>
    </domain>
</protein>
<dbReference type="EC" id="1.1.1.193" evidence="13"/>
<evidence type="ECO:0000313" key="18">
    <source>
        <dbReference type="EMBL" id="KFZ31586.1"/>
    </source>
</evidence>
<dbReference type="InterPro" id="IPR050765">
    <property type="entry name" value="Riboflavin_Biosynth_HTPR"/>
</dbReference>
<evidence type="ECO:0000259" key="17">
    <source>
        <dbReference type="PROSITE" id="PS51747"/>
    </source>
</evidence>
<dbReference type="InterPro" id="IPR024072">
    <property type="entry name" value="DHFR-like_dom_sf"/>
</dbReference>
<evidence type="ECO:0000256" key="8">
    <source>
        <dbReference type="ARBA" id="ARBA00022801"/>
    </source>
</evidence>
<dbReference type="RefSeq" id="WP_034773927.1">
    <property type="nucleotide sequence ID" value="NZ_JPER01000001.1"/>
</dbReference>
<proteinExistence type="inferred from homology"/>
<evidence type="ECO:0000256" key="14">
    <source>
        <dbReference type="PIRSR" id="PIRSR006769-1"/>
    </source>
</evidence>
<evidence type="ECO:0000256" key="15">
    <source>
        <dbReference type="PIRSR" id="PIRSR006769-2"/>
    </source>
</evidence>
<feature type="binding site" evidence="16">
    <location>
        <position position="86"/>
    </location>
    <ligand>
        <name>Zn(2+)</name>
        <dbReference type="ChEBI" id="CHEBI:29105"/>
        <note>catalytic</note>
    </ligand>
</feature>
<feature type="domain" description="CMP/dCMP-type deaminase" evidence="17">
    <location>
        <begin position="4"/>
        <end position="125"/>
    </location>
</feature>
<comment type="caution">
    <text evidence="18">The sequence shown here is derived from an EMBL/GenBank/DDBJ whole genome shotgun (WGS) entry which is preliminary data.</text>
</comment>
<organism evidence="18 19">
    <name type="scientific">Pseudidiomarina salinarum</name>
    <dbReference type="NCBI Taxonomy" id="435908"/>
    <lineage>
        <taxon>Bacteria</taxon>
        <taxon>Pseudomonadati</taxon>
        <taxon>Pseudomonadota</taxon>
        <taxon>Gammaproteobacteria</taxon>
        <taxon>Alteromonadales</taxon>
        <taxon>Idiomarinaceae</taxon>
        <taxon>Pseudidiomarina</taxon>
    </lineage>
</organism>
<evidence type="ECO:0000256" key="12">
    <source>
        <dbReference type="ARBA" id="ARBA00023268"/>
    </source>
</evidence>
<sequence length="370" mass="40163">MTDMHHVYMQQALDLAAQGQFSVGTNPMVGCVIVRDGDIVGRGWHERPGEPHAEVHALREAGAAAAGATVYVTLEPCSHFGRTPPCADALIKAQVARVVIAMQDPNPLVAGAGISRLLEAGIAVEVGVLAAPAESLNRGFISRMRRRRPWLRVKLAATLDGRTALANGVSQWITGPAARRDVHRWRAQSGAILSTARTVLADNAKLTARHEMAEQQPLRVIIDSRQQLTPAHPFFLETAPVLLVYAGTREDADDLHQWPDHVERCWLPALNGRVDLNALLEELAVRGINNVWTECGPELAGALLAVGLVDELVIYMAPKLFGSSGRSLLQLPAFEQIEQVPELIIKDLRLVGEDIRVTAIPQVVIGETQS</sequence>
<evidence type="ECO:0000256" key="11">
    <source>
        <dbReference type="ARBA" id="ARBA00023002"/>
    </source>
</evidence>
<keyword evidence="12" id="KW-0511">Multifunctional enzyme</keyword>
<dbReference type="Gene3D" id="3.40.140.10">
    <property type="entry name" value="Cytidine Deaminase, domain 2"/>
    <property type="match status" value="1"/>
</dbReference>
<comment type="similarity">
    <text evidence="4 13">In the N-terminal section; belongs to the cytidine and deoxycytidylate deaminase family.</text>
</comment>
<comment type="similarity">
    <text evidence="5 13">In the C-terminal section; belongs to the HTP reductase family.</text>
</comment>
<dbReference type="GO" id="GO:0008270">
    <property type="term" value="F:zinc ion binding"/>
    <property type="evidence" value="ECO:0007669"/>
    <property type="project" value="InterPro"/>
</dbReference>
<feature type="binding site" evidence="15">
    <location>
        <position position="156"/>
    </location>
    <ligand>
        <name>NADP(+)</name>
        <dbReference type="ChEBI" id="CHEBI:58349"/>
    </ligand>
</feature>
<accession>A0A094JG93</accession>
<feature type="binding site" evidence="15">
    <location>
        <begin position="296"/>
        <end position="302"/>
    </location>
    <ligand>
        <name>NADP(+)</name>
        <dbReference type="ChEBI" id="CHEBI:58349"/>
    </ligand>
</feature>
<dbReference type="AlphaFoldDB" id="A0A094JG93"/>
<dbReference type="GO" id="GO:0009231">
    <property type="term" value="P:riboflavin biosynthetic process"/>
    <property type="evidence" value="ECO:0007669"/>
    <property type="project" value="UniProtKB-UniPathway"/>
</dbReference>
<dbReference type="UniPathway" id="UPA00275">
    <property type="reaction ID" value="UER00401"/>
</dbReference>
<comment type="cofactor">
    <cofactor evidence="13 16">
        <name>Zn(2+)</name>
        <dbReference type="ChEBI" id="CHEBI:29105"/>
    </cofactor>
    <text evidence="13 16">Binds 1 zinc ion.</text>
</comment>
<dbReference type="GO" id="GO:0008703">
    <property type="term" value="F:5-amino-6-(5-phosphoribosylamino)uracil reductase activity"/>
    <property type="evidence" value="ECO:0007669"/>
    <property type="project" value="UniProtKB-EC"/>
</dbReference>
<keyword evidence="6 13" id="KW-0686">Riboflavin biosynthesis</keyword>
<dbReference type="GO" id="GO:0008835">
    <property type="term" value="F:diaminohydroxyphosphoribosylaminopyrimidine deaminase activity"/>
    <property type="evidence" value="ECO:0007669"/>
    <property type="project" value="UniProtKB-EC"/>
</dbReference>
<feature type="binding site" evidence="15">
    <location>
        <position position="224"/>
    </location>
    <ligand>
        <name>NADP(+)</name>
        <dbReference type="ChEBI" id="CHEBI:58349"/>
    </ligand>
</feature>
<evidence type="ECO:0000256" key="2">
    <source>
        <dbReference type="ARBA" id="ARBA00004882"/>
    </source>
</evidence>
<dbReference type="Pfam" id="PF00383">
    <property type="entry name" value="dCMP_cyt_deam_1"/>
    <property type="match status" value="1"/>
</dbReference>
<dbReference type="Proteomes" id="UP000054363">
    <property type="component" value="Unassembled WGS sequence"/>
</dbReference>
<dbReference type="InterPro" id="IPR016192">
    <property type="entry name" value="APOBEC/CMP_deaminase_Zn-bd"/>
</dbReference>
<feature type="binding site" evidence="15">
    <location>
        <position position="172"/>
    </location>
    <ligand>
        <name>NADP(+)</name>
        <dbReference type="ChEBI" id="CHEBI:58349"/>
    </ligand>
</feature>
<dbReference type="EMBL" id="JPER01000001">
    <property type="protein sequence ID" value="KFZ31586.1"/>
    <property type="molecule type" value="Genomic_DNA"/>
</dbReference>
<dbReference type="Gene3D" id="3.40.430.10">
    <property type="entry name" value="Dihydrofolate Reductase, subunit A"/>
    <property type="match status" value="1"/>
</dbReference>
<dbReference type="NCBIfam" id="TIGR00227">
    <property type="entry name" value="ribD_Cterm"/>
    <property type="match status" value="1"/>
</dbReference>
<evidence type="ECO:0000256" key="4">
    <source>
        <dbReference type="ARBA" id="ARBA00005259"/>
    </source>
</evidence>